<accession>A0AAV6YXP5</accession>
<dbReference type="Proteomes" id="UP000824782">
    <property type="component" value="Unassembled WGS sequence"/>
</dbReference>
<feature type="non-terminal residue" evidence="2">
    <location>
        <position position="1"/>
    </location>
</feature>
<feature type="region of interest" description="Disordered" evidence="1">
    <location>
        <begin position="1"/>
        <end position="21"/>
    </location>
</feature>
<dbReference type="Pfam" id="PF17718">
    <property type="entry name" value="DUF5563"/>
    <property type="match status" value="1"/>
</dbReference>
<dbReference type="EMBL" id="WNYA01007172">
    <property type="protein sequence ID" value="KAG8541556.1"/>
    <property type="molecule type" value="Genomic_DNA"/>
</dbReference>
<gene>
    <name evidence="3" type="ORF">GDO81_006197</name>
    <name evidence="2" type="ORF">GDO81_028718</name>
</gene>
<feature type="compositionally biased region" description="Basic and acidic residues" evidence="1">
    <location>
        <begin position="8"/>
        <end position="17"/>
    </location>
</feature>
<dbReference type="PANTHER" id="PTHR36296:SF1">
    <property type="entry name" value="CHROMOSOME 2 OPEN READING FRAME 80"/>
    <property type="match status" value="1"/>
</dbReference>
<dbReference type="PANTHER" id="PTHR36296">
    <property type="entry name" value="GAMMA-CRYSTALLIN A"/>
    <property type="match status" value="1"/>
</dbReference>
<evidence type="ECO:0000313" key="2">
    <source>
        <dbReference type="EMBL" id="KAG8541556.1"/>
    </source>
</evidence>
<sequence>GDYVSTTLREKEFDPKGRKQSSTLDDLAHYDLAIGVALQWLSTSKGNESLKKERIKLALNHHYPNRMEREAMILSSFAGMLMNTLPVEEVFEIYGNKPSTTRMQNSSKVGFTEILQ</sequence>
<evidence type="ECO:0000256" key="1">
    <source>
        <dbReference type="SAM" id="MobiDB-lite"/>
    </source>
</evidence>
<protein>
    <submittedName>
        <fullName evidence="2">Uncharacterized protein</fullName>
    </submittedName>
</protein>
<organism evidence="2 4">
    <name type="scientific">Engystomops pustulosus</name>
    <name type="common">Tungara frog</name>
    <name type="synonym">Physalaemus pustulosus</name>
    <dbReference type="NCBI Taxonomy" id="76066"/>
    <lineage>
        <taxon>Eukaryota</taxon>
        <taxon>Metazoa</taxon>
        <taxon>Chordata</taxon>
        <taxon>Craniata</taxon>
        <taxon>Vertebrata</taxon>
        <taxon>Euteleostomi</taxon>
        <taxon>Amphibia</taxon>
        <taxon>Batrachia</taxon>
        <taxon>Anura</taxon>
        <taxon>Neobatrachia</taxon>
        <taxon>Hyloidea</taxon>
        <taxon>Leptodactylidae</taxon>
        <taxon>Leiuperinae</taxon>
        <taxon>Engystomops</taxon>
    </lineage>
</organism>
<evidence type="ECO:0000313" key="3">
    <source>
        <dbReference type="EMBL" id="KAG8588991.1"/>
    </source>
</evidence>
<dbReference type="InterPro" id="IPR038776">
    <property type="entry name" value="C2orf80"/>
</dbReference>
<name>A0AAV6YXP5_ENGPU</name>
<comment type="caution">
    <text evidence="2">The sequence shown here is derived from an EMBL/GenBank/DDBJ whole genome shotgun (WGS) entry which is preliminary data.</text>
</comment>
<keyword evidence="4" id="KW-1185">Reference proteome</keyword>
<reference evidence="2" key="1">
    <citation type="thesis" date="2020" institute="ProQuest LLC" country="789 East Eisenhower Parkway, Ann Arbor, MI, USA">
        <title>Comparative Genomics and Chromosome Evolution.</title>
        <authorList>
            <person name="Mudd A.B."/>
        </authorList>
    </citation>
    <scope>NUCLEOTIDE SEQUENCE</scope>
    <source>
        <strain evidence="2">237g6f4</strain>
        <tissue evidence="2">Blood</tissue>
    </source>
</reference>
<dbReference type="EMBL" id="WNYA01000002">
    <property type="protein sequence ID" value="KAG8588991.1"/>
    <property type="molecule type" value="Genomic_DNA"/>
</dbReference>
<evidence type="ECO:0000313" key="4">
    <source>
        <dbReference type="Proteomes" id="UP000824782"/>
    </source>
</evidence>
<dbReference type="AlphaFoldDB" id="A0AAV6YXP5"/>
<proteinExistence type="predicted"/>